<dbReference type="EMBL" id="CM023481">
    <property type="protein sequence ID" value="KAH6945883.1"/>
    <property type="molecule type" value="Genomic_DNA"/>
</dbReference>
<proteinExistence type="predicted"/>
<gene>
    <name evidence="1" type="ORF">HPB50_010462</name>
</gene>
<evidence type="ECO:0000313" key="2">
    <source>
        <dbReference type="Proteomes" id="UP000821845"/>
    </source>
</evidence>
<comment type="caution">
    <text evidence="1">The sequence shown here is derived from an EMBL/GenBank/DDBJ whole genome shotgun (WGS) entry which is preliminary data.</text>
</comment>
<sequence length="104" mass="11924">MTKASGSRNTDDRPLCYSGQAGHMYRDCQYRTMRLRGFHQDARRPRYGELPKKTEQYLTGRYQSLVRQRRQSRSPSTRRLVSPNQNTNLLTSAGSSGSSPLRAN</sequence>
<organism evidence="1 2">
    <name type="scientific">Hyalomma asiaticum</name>
    <name type="common">Tick</name>
    <dbReference type="NCBI Taxonomy" id="266040"/>
    <lineage>
        <taxon>Eukaryota</taxon>
        <taxon>Metazoa</taxon>
        <taxon>Ecdysozoa</taxon>
        <taxon>Arthropoda</taxon>
        <taxon>Chelicerata</taxon>
        <taxon>Arachnida</taxon>
        <taxon>Acari</taxon>
        <taxon>Parasitiformes</taxon>
        <taxon>Ixodida</taxon>
        <taxon>Ixodoidea</taxon>
        <taxon>Ixodidae</taxon>
        <taxon>Hyalomminae</taxon>
        <taxon>Hyalomma</taxon>
    </lineage>
</organism>
<dbReference type="Proteomes" id="UP000821845">
    <property type="component" value="Chromosome 1"/>
</dbReference>
<protein>
    <submittedName>
        <fullName evidence="1">Uncharacterized protein</fullName>
    </submittedName>
</protein>
<name>A0ACB7TFN2_HYAAI</name>
<reference evidence="1" key="1">
    <citation type="submission" date="2020-05" db="EMBL/GenBank/DDBJ databases">
        <title>Large-scale comparative analyses of tick genomes elucidate their genetic diversity and vector capacities.</title>
        <authorList>
            <person name="Jia N."/>
            <person name="Wang J."/>
            <person name="Shi W."/>
            <person name="Du L."/>
            <person name="Sun Y."/>
            <person name="Zhan W."/>
            <person name="Jiang J."/>
            <person name="Wang Q."/>
            <person name="Zhang B."/>
            <person name="Ji P."/>
            <person name="Sakyi L.B."/>
            <person name="Cui X."/>
            <person name="Yuan T."/>
            <person name="Jiang B."/>
            <person name="Yang W."/>
            <person name="Lam T.T.-Y."/>
            <person name="Chang Q."/>
            <person name="Ding S."/>
            <person name="Wang X."/>
            <person name="Zhu J."/>
            <person name="Ruan X."/>
            <person name="Zhao L."/>
            <person name="Wei J."/>
            <person name="Que T."/>
            <person name="Du C."/>
            <person name="Cheng J."/>
            <person name="Dai P."/>
            <person name="Han X."/>
            <person name="Huang E."/>
            <person name="Gao Y."/>
            <person name="Liu J."/>
            <person name="Shao H."/>
            <person name="Ye R."/>
            <person name="Li L."/>
            <person name="Wei W."/>
            <person name="Wang X."/>
            <person name="Wang C."/>
            <person name="Yang T."/>
            <person name="Huo Q."/>
            <person name="Li W."/>
            <person name="Guo W."/>
            <person name="Chen H."/>
            <person name="Zhou L."/>
            <person name="Ni X."/>
            <person name="Tian J."/>
            <person name="Zhou Y."/>
            <person name="Sheng Y."/>
            <person name="Liu T."/>
            <person name="Pan Y."/>
            <person name="Xia L."/>
            <person name="Li J."/>
            <person name="Zhao F."/>
            <person name="Cao W."/>
        </authorList>
    </citation>
    <scope>NUCLEOTIDE SEQUENCE</scope>
    <source>
        <strain evidence="1">Hyas-2018</strain>
    </source>
</reference>
<evidence type="ECO:0000313" key="1">
    <source>
        <dbReference type="EMBL" id="KAH6945883.1"/>
    </source>
</evidence>
<keyword evidence="2" id="KW-1185">Reference proteome</keyword>
<accession>A0ACB7TFN2</accession>